<dbReference type="Pfam" id="PF02779">
    <property type="entry name" value="Transket_pyr"/>
    <property type="match status" value="1"/>
</dbReference>
<feature type="binding site" evidence="14">
    <location>
        <position position="490"/>
    </location>
    <ligand>
        <name>substrate</name>
    </ligand>
</feature>
<dbReference type="Proteomes" id="UP000195569">
    <property type="component" value="Unassembled WGS sequence"/>
</dbReference>
<dbReference type="InterPro" id="IPR049557">
    <property type="entry name" value="Transketolase_CS"/>
</dbReference>
<dbReference type="NCBIfam" id="TIGR00232">
    <property type="entry name" value="tktlase_bact"/>
    <property type="match status" value="1"/>
</dbReference>
<dbReference type="Pfam" id="PF22613">
    <property type="entry name" value="Transketolase_C_1"/>
    <property type="match status" value="1"/>
</dbReference>
<feature type="binding site" evidence="14">
    <location>
        <position position="482"/>
    </location>
    <ligand>
        <name>substrate</name>
    </ligand>
</feature>
<dbReference type="GO" id="GO:0004802">
    <property type="term" value="F:transketolase activity"/>
    <property type="evidence" value="ECO:0007669"/>
    <property type="project" value="UniProtKB-UniRule"/>
</dbReference>
<organism evidence="20 21">
    <name type="scientific">Paraburkholderia piptadeniae</name>
    <dbReference type="NCBI Taxonomy" id="1701573"/>
    <lineage>
        <taxon>Bacteria</taxon>
        <taxon>Pseudomonadati</taxon>
        <taxon>Pseudomonadota</taxon>
        <taxon>Betaproteobacteria</taxon>
        <taxon>Burkholderiales</taxon>
        <taxon>Burkholderiaceae</taxon>
        <taxon>Paraburkholderia</taxon>
    </lineage>
</organism>
<dbReference type="InterPro" id="IPR033247">
    <property type="entry name" value="Transketolase_fam"/>
</dbReference>
<dbReference type="InterPro" id="IPR009014">
    <property type="entry name" value="Transketo_C/PFOR_II"/>
</dbReference>
<feature type="binding site" evidence="14">
    <location>
        <position position="375"/>
    </location>
    <ligand>
        <name>substrate</name>
    </ligand>
</feature>
<feature type="binding site" evidence="15">
    <location>
        <position position="169"/>
    </location>
    <ligand>
        <name>thiamine diphosphate</name>
        <dbReference type="ChEBI" id="CHEBI:58937"/>
    </ligand>
</feature>
<dbReference type="PROSITE" id="PS00802">
    <property type="entry name" value="TRANSKETOLASE_2"/>
    <property type="match status" value="1"/>
</dbReference>
<feature type="binding site" evidence="15">
    <location>
        <position position="458"/>
    </location>
    <ligand>
        <name>thiamine diphosphate</name>
        <dbReference type="ChEBI" id="CHEBI:58937"/>
    </ligand>
</feature>
<dbReference type="GO" id="GO:0046872">
    <property type="term" value="F:metal ion binding"/>
    <property type="evidence" value="ECO:0007669"/>
    <property type="project" value="UniProtKB-KW"/>
</dbReference>
<dbReference type="EC" id="2.2.1.1" evidence="5 12"/>
<evidence type="ECO:0000256" key="10">
    <source>
        <dbReference type="ARBA" id="ARBA00023052"/>
    </source>
</evidence>
<dbReference type="InterPro" id="IPR005475">
    <property type="entry name" value="Transketolase-like_Pyr-bd"/>
</dbReference>
<feature type="active site" description="Proton donor" evidence="13">
    <location>
        <position position="432"/>
    </location>
</feature>
<keyword evidence="6 18" id="KW-0808">Transferase</keyword>
<evidence type="ECO:0000256" key="12">
    <source>
        <dbReference type="NCBIfam" id="TIGR00232"/>
    </source>
</evidence>
<dbReference type="PANTHER" id="PTHR43522">
    <property type="entry name" value="TRANSKETOLASE"/>
    <property type="match status" value="1"/>
</dbReference>
<dbReference type="CDD" id="cd07033">
    <property type="entry name" value="TPP_PYR_DXS_TK_like"/>
    <property type="match status" value="1"/>
</dbReference>
<feature type="domain" description="Transketolase-like pyrimidine-binding" evidence="19">
    <location>
        <begin position="372"/>
        <end position="546"/>
    </location>
</feature>
<feature type="binding site" evidence="15">
    <location>
        <position position="198"/>
    </location>
    <ligand>
        <name>thiamine diphosphate</name>
        <dbReference type="ChEBI" id="CHEBI:58937"/>
    </ligand>
</feature>
<name>A0A1N7S0L1_9BURK</name>
<sequence>MNDSAHMRLEAAAPQSRRRLANALRFLAIDAVEAAKSGHPGMPMGMADIAEVLWRDHLRHSPADPSWPDRDRFVLSNGHGSMLLYAALHLSGYDLPLDELKRFRQLHAKTPGHPEVGLTPGVETTTGPLGQGLANGVGMAFAEKLLAARFNRPGFPVVDHHTYVFLGDGCLMEGVSHEAGSLAGTLGLGKLICFYDDNGISIDGHVSNWFTDDTAARFRAYGWNVIGPIDGHDATAVDAAIRDAHGNAKANDARPSLIVCRTTIGWGSPNKADTHEVHGAPLGAAEIAATRHALDWDHPPFEIPDDVRANWSQRERGAARVREWNAMLEAYRVEYPDEAAEFERRMRGELPADWTRITQQLVEVARGVTGPTATRKSSQIALDVLVPELPDLFGGSADLTGSNLTAVKASRRFVPGQAIDPHANYLSYGVREFGMMAIMNGMALHGGFIPYGGTFLVFSDYARNAIRMSALMKQRVIHVLTHDSIGLGEDGPTHQPIEHLASLRLIPGLDVWRPCDTVETAIAWQMAIERANGPTSLVASRQNLPQATRDDTQLALVRRGGYVLSEATGSSPDVVIIATGSEVALALAAQRQLGEQGVRARVVSMPSTSVFDRQDAAYRAQVLPPGVRRVAVEAAHSDFWHKYVGPDGRVIGLASFGESAPAGELYAHFGVTVERVVEACV</sequence>
<dbReference type="Gene3D" id="3.40.50.970">
    <property type="match status" value="2"/>
</dbReference>
<dbReference type="RefSeq" id="WP_235850814.1">
    <property type="nucleotide sequence ID" value="NZ_CYGY02000025.1"/>
</dbReference>
<feature type="binding site" evidence="16">
    <location>
        <position position="168"/>
    </location>
    <ligand>
        <name>Mg(2+)</name>
        <dbReference type="ChEBI" id="CHEBI:18420"/>
    </ligand>
</feature>
<dbReference type="InterPro" id="IPR055152">
    <property type="entry name" value="Transketolase-like_C_2"/>
</dbReference>
<comment type="cofactor">
    <cofactor evidence="16">
        <name>Mg(2+)</name>
        <dbReference type="ChEBI" id="CHEBI:18420"/>
    </cofactor>
    <text evidence="16">Binds 1 Mg(2+) ion per subunit. Can also utilize other divalent metal cations, such as Ca(2+), Mn(2+) and Co(2+).</text>
</comment>
<comment type="cofactor">
    <cofactor evidence="1">
        <name>Ca(2+)</name>
        <dbReference type="ChEBI" id="CHEBI:29108"/>
    </cofactor>
</comment>
<keyword evidence="8 18" id="KW-0106">Calcium</keyword>
<dbReference type="PANTHER" id="PTHR43522:SF2">
    <property type="entry name" value="TRANSKETOLASE 1-RELATED"/>
    <property type="match status" value="1"/>
</dbReference>
<dbReference type="InterPro" id="IPR005474">
    <property type="entry name" value="Transketolase_N"/>
</dbReference>
<evidence type="ECO:0000256" key="17">
    <source>
        <dbReference type="PIRSR" id="PIRSR605478-5"/>
    </source>
</evidence>
<evidence type="ECO:0000256" key="7">
    <source>
        <dbReference type="ARBA" id="ARBA00022723"/>
    </source>
</evidence>
<keyword evidence="10 15" id="KW-0786">Thiamine pyrophosphate</keyword>
<evidence type="ECO:0000256" key="13">
    <source>
        <dbReference type="PIRSR" id="PIRSR605478-1"/>
    </source>
</evidence>
<feature type="binding site" evidence="14">
    <location>
        <position position="494"/>
    </location>
    <ligand>
        <name>substrate</name>
    </ligand>
</feature>
<evidence type="ECO:0000259" key="19">
    <source>
        <dbReference type="SMART" id="SM00861"/>
    </source>
</evidence>
<evidence type="ECO:0000313" key="20">
    <source>
        <dbReference type="EMBL" id="SIT40918.1"/>
    </source>
</evidence>
<comment type="cofactor">
    <cofactor evidence="18">
        <name>Mg(2+)</name>
        <dbReference type="ChEBI" id="CHEBI:18420"/>
    </cofactor>
    <cofactor evidence="18">
        <name>Ca(2+)</name>
        <dbReference type="ChEBI" id="CHEBI:29108"/>
    </cofactor>
    <cofactor evidence="18">
        <name>Mn(2+)</name>
        <dbReference type="ChEBI" id="CHEBI:29035"/>
    </cofactor>
    <cofactor evidence="18">
        <name>Co(2+)</name>
        <dbReference type="ChEBI" id="CHEBI:48828"/>
    </cofactor>
    <text evidence="18">Binds 1 Mg(2+) ion per subunit. Can also utilize other divalent metal cations, such as Ca(2+), Mn(2+) and Co(2+).</text>
</comment>
<comment type="function">
    <text evidence="18">Catalyzes the transfer of a two-carbon ketol group from a ketose donor to an aldose acceptor, via a covalent intermediate with the cofactor thiamine pyrophosphate.</text>
</comment>
<dbReference type="Pfam" id="PF00456">
    <property type="entry name" value="Transketolase_N"/>
    <property type="match status" value="1"/>
</dbReference>
<dbReference type="SMART" id="SM00861">
    <property type="entry name" value="Transket_pyr"/>
    <property type="match status" value="1"/>
</dbReference>
<evidence type="ECO:0000256" key="1">
    <source>
        <dbReference type="ARBA" id="ARBA00001913"/>
    </source>
</evidence>
<feature type="binding site" evidence="14">
    <location>
        <position position="278"/>
    </location>
    <ligand>
        <name>substrate</name>
    </ligand>
</feature>
<feature type="binding site" evidence="16">
    <location>
        <position position="200"/>
    </location>
    <ligand>
        <name>Mg(2+)</name>
        <dbReference type="ChEBI" id="CHEBI:18420"/>
    </ligand>
</feature>
<evidence type="ECO:0000256" key="8">
    <source>
        <dbReference type="ARBA" id="ARBA00022837"/>
    </source>
</evidence>
<evidence type="ECO:0000256" key="18">
    <source>
        <dbReference type="RuleBase" id="RU004996"/>
    </source>
</evidence>
<gene>
    <name evidence="20" type="primary">tktA</name>
    <name evidence="20" type="ORF">BN2476_250141</name>
</gene>
<comment type="catalytic activity">
    <reaction evidence="11 18">
        <text>D-sedoheptulose 7-phosphate + D-glyceraldehyde 3-phosphate = aldehydo-D-ribose 5-phosphate + D-xylulose 5-phosphate</text>
        <dbReference type="Rhea" id="RHEA:10508"/>
        <dbReference type="ChEBI" id="CHEBI:57483"/>
        <dbReference type="ChEBI" id="CHEBI:57737"/>
        <dbReference type="ChEBI" id="CHEBI:58273"/>
        <dbReference type="ChEBI" id="CHEBI:59776"/>
        <dbReference type="EC" id="2.2.1.1"/>
    </reaction>
</comment>
<feature type="binding site" evidence="14">
    <location>
        <position position="541"/>
    </location>
    <ligand>
        <name>substrate</name>
    </ligand>
</feature>
<keyword evidence="9 16" id="KW-0460">Magnesium</keyword>
<evidence type="ECO:0000256" key="9">
    <source>
        <dbReference type="ARBA" id="ARBA00022842"/>
    </source>
</evidence>
<evidence type="ECO:0000256" key="5">
    <source>
        <dbReference type="ARBA" id="ARBA00013152"/>
    </source>
</evidence>
<dbReference type="GO" id="GO:0009052">
    <property type="term" value="P:pentose-phosphate shunt, non-oxidative branch"/>
    <property type="evidence" value="ECO:0007669"/>
    <property type="project" value="UniProtKB-ARBA"/>
</dbReference>
<dbReference type="InterPro" id="IPR005478">
    <property type="entry name" value="Transketolase_bac-like"/>
</dbReference>
<evidence type="ECO:0000256" key="16">
    <source>
        <dbReference type="PIRSR" id="PIRSR605478-4"/>
    </source>
</evidence>
<reference evidence="20" key="1">
    <citation type="submission" date="2016-12" db="EMBL/GenBank/DDBJ databases">
        <authorList>
            <person name="Moulin L."/>
        </authorList>
    </citation>
    <scope>NUCLEOTIDE SEQUENCE [LARGE SCALE GENOMIC DNA]</scope>
    <source>
        <strain evidence="20">STM 7183</strain>
    </source>
</reference>
<evidence type="ECO:0000256" key="2">
    <source>
        <dbReference type="ARBA" id="ARBA00001941"/>
    </source>
</evidence>
<comment type="subunit">
    <text evidence="4 18">Homodimer.</text>
</comment>
<dbReference type="SUPFAM" id="SSF52518">
    <property type="entry name" value="Thiamin diphosphate-binding fold (THDP-binding)"/>
    <property type="match status" value="2"/>
</dbReference>
<dbReference type="AlphaFoldDB" id="A0A1N7S0L1"/>
<comment type="cofactor">
    <cofactor evidence="15">
        <name>thiamine diphosphate</name>
        <dbReference type="ChEBI" id="CHEBI:58937"/>
    </cofactor>
    <text evidence="15">Binds 1 thiamine pyrophosphate per subunit. During the reaction, the substrate forms a covalent intermediate with the cofactor.</text>
</comment>
<feature type="binding site" evidence="15">
    <location>
        <position position="278"/>
    </location>
    <ligand>
        <name>thiamine diphosphate</name>
        <dbReference type="ChEBI" id="CHEBI:58937"/>
    </ligand>
</feature>
<feature type="site" description="Important for catalytic activity" evidence="17">
    <location>
        <position position="278"/>
    </location>
</feature>
<dbReference type="Gene3D" id="3.40.50.920">
    <property type="match status" value="1"/>
</dbReference>
<evidence type="ECO:0000256" key="15">
    <source>
        <dbReference type="PIRSR" id="PIRSR605478-3"/>
    </source>
</evidence>
<feature type="binding site" evidence="14">
    <location>
        <position position="402"/>
    </location>
    <ligand>
        <name>substrate</name>
    </ligand>
</feature>
<evidence type="ECO:0000256" key="4">
    <source>
        <dbReference type="ARBA" id="ARBA00011738"/>
    </source>
</evidence>
<feature type="binding site" evidence="16">
    <location>
        <position position="198"/>
    </location>
    <ligand>
        <name>Mg(2+)</name>
        <dbReference type="ChEBI" id="CHEBI:18420"/>
    </ligand>
</feature>
<protein>
    <recommendedName>
        <fullName evidence="5 12">Transketolase</fullName>
        <ecNumber evidence="5 12">2.2.1.1</ecNumber>
    </recommendedName>
</protein>
<keyword evidence="21" id="KW-1185">Reference proteome</keyword>
<dbReference type="CDD" id="cd02012">
    <property type="entry name" value="TPP_TK"/>
    <property type="match status" value="1"/>
</dbReference>
<dbReference type="EMBL" id="CYGY02000025">
    <property type="protein sequence ID" value="SIT40918.1"/>
    <property type="molecule type" value="Genomic_DNA"/>
</dbReference>
<comment type="cofactor">
    <cofactor evidence="2">
        <name>Co(2+)</name>
        <dbReference type="ChEBI" id="CHEBI:48828"/>
    </cofactor>
</comment>
<feature type="binding site" evidence="14">
    <location>
        <position position="39"/>
    </location>
    <ligand>
        <name>substrate</name>
    </ligand>
</feature>
<proteinExistence type="inferred from homology"/>
<dbReference type="InterPro" id="IPR020826">
    <property type="entry name" value="Transketolase_BS"/>
</dbReference>
<dbReference type="FunFam" id="3.40.50.920:FF:000003">
    <property type="entry name" value="Transketolase"/>
    <property type="match status" value="1"/>
</dbReference>
<accession>A0A1N7S0L1</accession>
<evidence type="ECO:0000256" key="6">
    <source>
        <dbReference type="ARBA" id="ARBA00022679"/>
    </source>
</evidence>
<evidence type="ECO:0000313" key="21">
    <source>
        <dbReference type="Proteomes" id="UP000195569"/>
    </source>
</evidence>
<evidence type="ECO:0000256" key="11">
    <source>
        <dbReference type="ARBA" id="ARBA00049473"/>
    </source>
</evidence>
<keyword evidence="7 16" id="KW-0479">Metal-binding</keyword>
<dbReference type="GO" id="GO:0005829">
    <property type="term" value="C:cytosol"/>
    <property type="evidence" value="ECO:0007669"/>
    <property type="project" value="TreeGrafter"/>
</dbReference>
<feature type="site" description="Important for catalytic activity" evidence="17">
    <location>
        <position position="39"/>
    </location>
</feature>
<feature type="binding site" evidence="15">
    <location>
        <position position="79"/>
    </location>
    <ligand>
        <name>thiamine diphosphate</name>
        <dbReference type="ChEBI" id="CHEBI:58937"/>
    </ligand>
</feature>
<feature type="binding site" evidence="15">
    <location>
        <begin position="127"/>
        <end position="129"/>
    </location>
    <ligand>
        <name>thiamine diphosphate</name>
        <dbReference type="ChEBI" id="CHEBI:58937"/>
    </ligand>
</feature>
<dbReference type="PROSITE" id="PS00801">
    <property type="entry name" value="TRANSKETOLASE_1"/>
    <property type="match status" value="1"/>
</dbReference>
<evidence type="ECO:0000256" key="3">
    <source>
        <dbReference type="ARBA" id="ARBA00007131"/>
    </source>
</evidence>
<dbReference type="InterPro" id="IPR029061">
    <property type="entry name" value="THDP-binding"/>
</dbReference>
<evidence type="ECO:0000256" key="14">
    <source>
        <dbReference type="PIRSR" id="PIRSR605478-2"/>
    </source>
</evidence>
<comment type="similarity">
    <text evidence="3 18">Belongs to the transketolase family.</text>
</comment>
<dbReference type="FunFam" id="3.40.50.970:FF:000003">
    <property type="entry name" value="Transketolase"/>
    <property type="match status" value="1"/>
</dbReference>
<dbReference type="FunFam" id="3.40.50.970:FF:000004">
    <property type="entry name" value="Transketolase"/>
    <property type="match status" value="1"/>
</dbReference>
<dbReference type="SUPFAM" id="SSF52922">
    <property type="entry name" value="TK C-terminal domain-like"/>
    <property type="match status" value="1"/>
</dbReference>
<comment type="caution">
    <text evidence="20">The sequence shown here is derived from an EMBL/GenBank/DDBJ whole genome shotgun (WGS) entry which is preliminary data.</text>
</comment>